<dbReference type="OrthoDB" id="408373at2759"/>
<dbReference type="PANTHER" id="PTHR37017">
    <property type="entry name" value="AB HYDROLASE-1 DOMAIN-CONTAINING PROTEIN-RELATED"/>
    <property type="match status" value="1"/>
</dbReference>
<dbReference type="Pfam" id="PF12697">
    <property type="entry name" value="Abhydrolase_6"/>
    <property type="match status" value="1"/>
</dbReference>
<organism evidence="2 3">
    <name type="scientific">Cytospora schulzeri</name>
    <dbReference type="NCBI Taxonomy" id="448051"/>
    <lineage>
        <taxon>Eukaryota</taxon>
        <taxon>Fungi</taxon>
        <taxon>Dikarya</taxon>
        <taxon>Ascomycota</taxon>
        <taxon>Pezizomycotina</taxon>
        <taxon>Sordariomycetes</taxon>
        <taxon>Sordariomycetidae</taxon>
        <taxon>Diaporthales</taxon>
        <taxon>Cytosporaceae</taxon>
        <taxon>Cytospora</taxon>
    </lineage>
</organism>
<proteinExistence type="predicted"/>
<protein>
    <recommendedName>
        <fullName evidence="1">AB hydrolase-1 domain-containing protein</fullName>
    </recommendedName>
</protein>
<dbReference type="PANTHER" id="PTHR37017:SF11">
    <property type="entry name" value="ESTERASE_LIPASE_THIOESTERASE DOMAIN-CONTAINING PROTEIN"/>
    <property type="match status" value="1"/>
</dbReference>
<dbReference type="InterPro" id="IPR000073">
    <property type="entry name" value="AB_hydrolase_1"/>
</dbReference>
<dbReference type="Proteomes" id="UP000283895">
    <property type="component" value="Unassembled WGS sequence"/>
</dbReference>
<sequence length="256" mass="27468">MGSSKIPKAVLVVTGAWHIPEHYGKLIAELEKKGVRAICPCLPTNNNAIPPNKTILDDIALIREIASAETAKGTQLTILAHSYGGAVVTAAVGDLAYPINGDPAKGGVTDIVFVTSFLLKEGETLAAMCGGGLPPFVHAQEDGTVDVEDPRYYFYNDLSDDDAKECMDMLVAHQKAAHFTKLECGKAGEAWRVIPSSYLICEGDTALLPPYQEMIIGRLKEEGVEVRVFRCGGGHSAFLSMPEKIAEVLLEVMASH</sequence>
<keyword evidence="3" id="KW-1185">Reference proteome</keyword>
<evidence type="ECO:0000259" key="1">
    <source>
        <dbReference type="Pfam" id="PF12697"/>
    </source>
</evidence>
<dbReference type="EMBL" id="LKEA01000044">
    <property type="protein sequence ID" value="ROV93580.1"/>
    <property type="molecule type" value="Genomic_DNA"/>
</dbReference>
<reference evidence="2 3" key="1">
    <citation type="submission" date="2015-09" db="EMBL/GenBank/DDBJ databases">
        <title>Host preference determinants of Valsa canker pathogens revealed by comparative genomics.</title>
        <authorList>
            <person name="Yin Z."/>
            <person name="Huang L."/>
        </authorList>
    </citation>
    <scope>NUCLEOTIDE SEQUENCE [LARGE SCALE GENOMIC DNA]</scope>
    <source>
        <strain evidence="2 3">03-1</strain>
    </source>
</reference>
<dbReference type="Gene3D" id="3.40.50.1820">
    <property type="entry name" value="alpha/beta hydrolase"/>
    <property type="match status" value="1"/>
</dbReference>
<gene>
    <name evidence="2" type="ORF">VMCG_08078</name>
</gene>
<comment type="caution">
    <text evidence="2">The sequence shown here is derived from an EMBL/GenBank/DDBJ whole genome shotgun (WGS) entry which is preliminary data.</text>
</comment>
<dbReference type="SUPFAM" id="SSF53474">
    <property type="entry name" value="alpha/beta-Hydrolases"/>
    <property type="match status" value="1"/>
</dbReference>
<feature type="domain" description="AB hydrolase-1" evidence="1">
    <location>
        <begin position="10"/>
        <end position="247"/>
    </location>
</feature>
<dbReference type="STRING" id="356882.A0A423VR97"/>
<accession>A0A423VR97</accession>
<dbReference type="InterPro" id="IPR052897">
    <property type="entry name" value="Sec-Metab_Biosynth_Hydrolase"/>
</dbReference>
<evidence type="ECO:0000313" key="3">
    <source>
        <dbReference type="Proteomes" id="UP000283895"/>
    </source>
</evidence>
<dbReference type="AlphaFoldDB" id="A0A423VR97"/>
<dbReference type="InterPro" id="IPR029058">
    <property type="entry name" value="AB_hydrolase_fold"/>
</dbReference>
<evidence type="ECO:0000313" key="2">
    <source>
        <dbReference type="EMBL" id="ROV93580.1"/>
    </source>
</evidence>
<name>A0A423VR97_9PEZI</name>